<organism evidence="1 2">
    <name type="scientific">Exophiala oligosperma</name>
    <dbReference type="NCBI Taxonomy" id="215243"/>
    <lineage>
        <taxon>Eukaryota</taxon>
        <taxon>Fungi</taxon>
        <taxon>Dikarya</taxon>
        <taxon>Ascomycota</taxon>
        <taxon>Pezizomycotina</taxon>
        <taxon>Eurotiomycetes</taxon>
        <taxon>Chaetothyriomycetidae</taxon>
        <taxon>Chaetothyriales</taxon>
        <taxon>Herpotrichiellaceae</taxon>
        <taxon>Exophiala</taxon>
    </lineage>
</organism>
<protein>
    <submittedName>
        <fullName evidence="1">Uncharacterized protein</fullName>
    </submittedName>
</protein>
<sequence length="118" mass="13858">MIKNPCFFVPIPYQPDRVGERQFPFEKNRNAMPQTFFFCFFPVPLAEDHLTWATRFSTPPYTFYHFAASLSIISSGIIFPVDERLPRPSWHDIISRVKRTHKNDSSSHQPGDCQCHPW</sequence>
<proteinExistence type="predicted"/>
<keyword evidence="2" id="KW-1185">Reference proteome</keyword>
<dbReference type="HOGENOM" id="CLU_2073159_0_0_1"/>
<gene>
    <name evidence="1" type="ORF">PV06_03376</name>
</gene>
<accession>A0A0D2EAF4</accession>
<evidence type="ECO:0000313" key="1">
    <source>
        <dbReference type="EMBL" id="KIW44944.1"/>
    </source>
</evidence>
<dbReference type="GeneID" id="27355450"/>
<dbReference type="AlphaFoldDB" id="A0A0D2EAF4"/>
<dbReference type="RefSeq" id="XP_016265160.1">
    <property type="nucleotide sequence ID" value="XM_016404155.1"/>
</dbReference>
<evidence type="ECO:0000313" key="2">
    <source>
        <dbReference type="Proteomes" id="UP000053342"/>
    </source>
</evidence>
<name>A0A0D2EAF4_9EURO</name>
<dbReference type="Proteomes" id="UP000053342">
    <property type="component" value="Unassembled WGS sequence"/>
</dbReference>
<dbReference type="VEuPathDB" id="FungiDB:PV06_03376"/>
<reference evidence="1 2" key="1">
    <citation type="submission" date="2015-01" db="EMBL/GenBank/DDBJ databases">
        <title>The Genome Sequence of Exophiala oligosperma CBS72588.</title>
        <authorList>
            <consortium name="The Broad Institute Genomics Platform"/>
            <person name="Cuomo C."/>
            <person name="de Hoog S."/>
            <person name="Gorbushina A."/>
            <person name="Stielow B."/>
            <person name="Teixiera M."/>
            <person name="Abouelleil A."/>
            <person name="Chapman S.B."/>
            <person name="Priest M."/>
            <person name="Young S.K."/>
            <person name="Wortman J."/>
            <person name="Nusbaum C."/>
            <person name="Birren B."/>
        </authorList>
    </citation>
    <scope>NUCLEOTIDE SEQUENCE [LARGE SCALE GENOMIC DNA]</scope>
    <source>
        <strain evidence="1 2">CBS 72588</strain>
    </source>
</reference>
<dbReference type="EMBL" id="KN847334">
    <property type="protein sequence ID" value="KIW44944.1"/>
    <property type="molecule type" value="Genomic_DNA"/>
</dbReference>